<sequence>MRNNMFVAGVLVSATLSFNALAHSDGHGVSSLQQAVNSDFRQDKNASRDDFRHPLETLVFFDINPSDKVIELWPGGGWYAEILAPYLAVDGQYVAGNFDTQPIDEKKREGYKAKSGKKFETWLQDNRQQLGKATTVTFDPPTHYVLGGDASVDVVLTFRNLHNWAMKDQLEPVFESAYKVLKSGGTFGIVEHRAKAGMDAKTGYMDEAKVIALAEKVGFTLVAKSEINANTKDTKDYPKGVWTLPPRLALDDLDKEKYLAIGESDRMTLKFTKNSQ</sequence>
<reference evidence="2 3" key="1">
    <citation type="submission" date="2019-07" db="EMBL/GenBank/DDBJ databases">
        <title>Shewanella sp. YLB-06 whole genomic sequence.</title>
        <authorList>
            <person name="Yu L."/>
        </authorList>
    </citation>
    <scope>NUCLEOTIDE SEQUENCE [LARGE SCALE GENOMIC DNA]</scope>
    <source>
        <strain evidence="2 3">YLB-06</strain>
    </source>
</reference>
<evidence type="ECO:0000313" key="3">
    <source>
        <dbReference type="Proteomes" id="UP000315947"/>
    </source>
</evidence>
<dbReference type="PIRSF" id="PIRSF031679">
    <property type="entry name" value="Mtase_Alr7345_prd"/>
    <property type="match status" value="1"/>
</dbReference>
<evidence type="ECO:0000256" key="1">
    <source>
        <dbReference type="SAM" id="SignalP"/>
    </source>
</evidence>
<feature type="signal peptide" evidence="1">
    <location>
        <begin position="1"/>
        <end position="22"/>
    </location>
</feature>
<keyword evidence="2" id="KW-0489">Methyltransferase</keyword>
<dbReference type="InterPro" id="IPR029063">
    <property type="entry name" value="SAM-dependent_MTases_sf"/>
</dbReference>
<evidence type="ECO:0000313" key="2">
    <source>
        <dbReference type="EMBL" id="QDO84444.1"/>
    </source>
</evidence>
<proteinExistence type="predicted"/>
<keyword evidence="3" id="KW-1185">Reference proteome</keyword>
<keyword evidence="2" id="KW-0808">Transferase</keyword>
<dbReference type="Gene3D" id="3.40.50.150">
    <property type="entry name" value="Vaccinia Virus protein VP39"/>
    <property type="match status" value="1"/>
</dbReference>
<feature type="chain" id="PRO_5047426981" evidence="1">
    <location>
        <begin position="23"/>
        <end position="276"/>
    </location>
</feature>
<dbReference type="RefSeq" id="WP_144046803.1">
    <property type="nucleotide sequence ID" value="NZ_CP041614.1"/>
</dbReference>
<dbReference type="GO" id="GO:0032259">
    <property type="term" value="P:methylation"/>
    <property type="evidence" value="ECO:0007669"/>
    <property type="project" value="UniProtKB-KW"/>
</dbReference>
<dbReference type="InterPro" id="IPR016980">
    <property type="entry name" value="S-AdoMet-dep_MeTrfase_Alr7345"/>
</dbReference>
<dbReference type="GO" id="GO:0008168">
    <property type="term" value="F:methyltransferase activity"/>
    <property type="evidence" value="ECO:0007669"/>
    <property type="project" value="UniProtKB-KW"/>
</dbReference>
<organism evidence="2 3">
    <name type="scientific">Shewanella psychropiezotolerans</name>
    <dbReference type="NCBI Taxonomy" id="2593655"/>
    <lineage>
        <taxon>Bacteria</taxon>
        <taxon>Pseudomonadati</taxon>
        <taxon>Pseudomonadota</taxon>
        <taxon>Gammaproteobacteria</taxon>
        <taxon>Alteromonadales</taxon>
        <taxon>Shewanellaceae</taxon>
        <taxon>Shewanella</taxon>
    </lineage>
</organism>
<keyword evidence="1" id="KW-0732">Signal</keyword>
<gene>
    <name evidence="2" type="ORF">FM037_16075</name>
</gene>
<name>A0ABX5WZA8_9GAMM</name>
<accession>A0ABX5WZA8</accession>
<protein>
    <submittedName>
        <fullName evidence="2">Class I SAM-dependent methyltransferase</fullName>
    </submittedName>
</protein>
<dbReference type="SUPFAM" id="SSF53335">
    <property type="entry name" value="S-adenosyl-L-methionine-dependent methyltransferases"/>
    <property type="match status" value="1"/>
</dbReference>
<dbReference type="EMBL" id="CP041614">
    <property type="protein sequence ID" value="QDO84444.1"/>
    <property type="molecule type" value="Genomic_DNA"/>
</dbReference>
<dbReference type="Proteomes" id="UP000315947">
    <property type="component" value="Chromosome"/>
</dbReference>